<dbReference type="Pfam" id="PF04015">
    <property type="entry name" value="DUF362"/>
    <property type="match status" value="2"/>
</dbReference>
<name>A0A423UJ62_9ACTN</name>
<dbReference type="InterPro" id="IPR007160">
    <property type="entry name" value="DUF362"/>
</dbReference>
<feature type="domain" description="DUF362" evidence="1">
    <location>
        <begin position="200"/>
        <end position="386"/>
    </location>
</feature>
<organism evidence="3 4">
    <name type="scientific">Gordonibacter urolithinfaciens</name>
    <dbReference type="NCBI Taxonomy" id="1335613"/>
    <lineage>
        <taxon>Bacteria</taxon>
        <taxon>Bacillati</taxon>
        <taxon>Actinomycetota</taxon>
        <taxon>Coriobacteriia</taxon>
        <taxon>Eggerthellales</taxon>
        <taxon>Eggerthellaceae</taxon>
        <taxon>Gordonibacter</taxon>
    </lineage>
</organism>
<dbReference type="EMBL" id="QIBW01000011">
    <property type="protein sequence ID" value="ROT89270.1"/>
    <property type="molecule type" value="Genomic_DNA"/>
</dbReference>
<gene>
    <name evidence="3" type="ORF">DMP12_10050</name>
    <name evidence="2" type="ORF">GKG38_10185</name>
</gene>
<proteinExistence type="predicted"/>
<evidence type="ECO:0000259" key="1">
    <source>
        <dbReference type="Pfam" id="PF04015"/>
    </source>
</evidence>
<comment type="caution">
    <text evidence="3">The sequence shown here is derived from an EMBL/GenBank/DDBJ whole genome shotgun (WGS) entry which is preliminary data.</text>
</comment>
<evidence type="ECO:0000313" key="2">
    <source>
        <dbReference type="EMBL" id="MSA95413.1"/>
    </source>
</evidence>
<dbReference type="AlphaFoldDB" id="A0A423UJ62"/>
<feature type="domain" description="DUF362" evidence="1">
    <location>
        <begin position="47"/>
        <end position="150"/>
    </location>
</feature>
<dbReference type="EMBL" id="WKZA01000048">
    <property type="protein sequence ID" value="MSA95413.1"/>
    <property type="molecule type" value="Genomic_DNA"/>
</dbReference>
<reference evidence="2 5" key="4">
    <citation type="journal article" date="2019" name="Nat. Med.">
        <title>A library of human gut bacterial isolates paired with longitudinal multiomics data enables mechanistic microbiome research.</title>
        <authorList>
            <person name="Poyet M."/>
            <person name="Groussin M."/>
            <person name="Gibbons S.M."/>
            <person name="Avila-Pacheco J."/>
            <person name="Jiang X."/>
            <person name="Kearney S.M."/>
            <person name="Perrotta A.R."/>
            <person name="Berdy B."/>
            <person name="Zhao S."/>
            <person name="Lieberman T.D."/>
            <person name="Swanson P.K."/>
            <person name="Smith M."/>
            <person name="Roesemann S."/>
            <person name="Alexander J.E."/>
            <person name="Rich S.A."/>
            <person name="Livny J."/>
            <person name="Vlamakis H."/>
            <person name="Clish C."/>
            <person name="Bullock K."/>
            <person name="Deik A."/>
            <person name="Scott J."/>
            <person name="Pierce K.A."/>
            <person name="Xavier R.J."/>
            <person name="Alm E.J."/>
        </authorList>
    </citation>
    <scope>NUCLEOTIDE SEQUENCE [LARGE SCALE GENOMIC DNA]</scope>
    <source>
        <strain evidence="2 5">BIOML-A1</strain>
    </source>
</reference>
<protein>
    <submittedName>
        <fullName evidence="3">DUF362 domain-containing protein</fullName>
    </submittedName>
</protein>
<evidence type="ECO:0000313" key="5">
    <source>
        <dbReference type="Proteomes" id="UP000462865"/>
    </source>
</evidence>
<reference evidence="3" key="3">
    <citation type="journal article" date="2019" name="Microbiol. Resour. Announc.">
        <title>Draft Genome Sequences of Type Strains of Gordonibacter faecihominis, Paraeggerthella hongkongensis, Parvibacter caecicola,Slackia equolifaciens, Slackia faecicanis, and Slackia isoflavoniconvertens.</title>
        <authorList>
            <person name="Danylec N."/>
            <person name="Stoll D.A."/>
            <person name="Dotsch A."/>
            <person name="Huch M."/>
        </authorList>
    </citation>
    <scope>NUCLEOTIDE SEQUENCE</scope>
    <source>
        <strain evidence="3">DSM 27213</strain>
    </source>
</reference>
<reference evidence="3" key="2">
    <citation type="journal article" date="2019" name="Int. J. Syst. Evol. Microbiol.">
        <title>Gordonibacter faecihominis is a later heterotypic synonym of Gordonibacter urolithinfaciens.</title>
        <authorList>
            <person name="Danylec N."/>
            <person name="Stoll D.A."/>
            <person name="Huch M."/>
        </authorList>
    </citation>
    <scope>NUCLEOTIDE SEQUENCE</scope>
    <source>
        <strain evidence="3">DSM 27213</strain>
    </source>
</reference>
<dbReference type="Proteomes" id="UP000462865">
    <property type="component" value="Unassembled WGS sequence"/>
</dbReference>
<dbReference type="Proteomes" id="UP000285258">
    <property type="component" value="Unassembled WGS sequence"/>
</dbReference>
<sequence>MGSAMTESVISNLTCHCFTGCEYDAEKIGRLISSTGVLSCVHPGDRVFVKPNWVQERHLRRDEWVQMITHPSVITAVIDILVENMAGSGTIIVGDSPMTPANFDEIVALMPVEEWRRKCEEGGISFSLVDMRNERWNVSGDGIILSSVELPGDPSGKTLYNVEGDLSEFFTKETSLGGYYGASYDIEETNRAHDGQTNLYEMGGSVMEADIFVNLPKLKTHKKAGMTCCLKNLVGVSTNKNLLPHHTVGAPADGGDQFAENGMARKAEGVLTARAKSIANLARPIARVLVPLKWIAKKVWGDNRAVARNGSWFGNDTLWRTILDLNKILLYGNLDGTLSRSVRMGYVAIVDGIVAGEGEGPLEPDPVDAGVLLCGGNPVIVDMVASRIMGFDFQKIPSLAHAFKVERLPLVSGLPGDVMCSMDGRNPVSFNHISPVRRFTPPSGWVGHVELDSLD</sequence>
<reference evidence="4" key="1">
    <citation type="submission" date="2018-05" db="EMBL/GenBank/DDBJ databases">
        <title>Genome Sequencing of selected type strains of the family Eggerthellaceae.</title>
        <authorList>
            <person name="Danylec N."/>
            <person name="Stoll D.A."/>
            <person name="Doetsch A."/>
            <person name="Huch M."/>
        </authorList>
    </citation>
    <scope>NUCLEOTIDE SEQUENCE [LARGE SCALE GENOMIC DNA]</scope>
    <source>
        <strain evidence="4">DSM 27213</strain>
    </source>
</reference>
<evidence type="ECO:0000313" key="4">
    <source>
        <dbReference type="Proteomes" id="UP000285258"/>
    </source>
</evidence>
<evidence type="ECO:0000313" key="3">
    <source>
        <dbReference type="EMBL" id="ROT89270.1"/>
    </source>
</evidence>
<accession>A0A423UJ62</accession>